<organism evidence="1">
    <name type="scientific">marine metagenome</name>
    <dbReference type="NCBI Taxonomy" id="408172"/>
    <lineage>
        <taxon>unclassified sequences</taxon>
        <taxon>metagenomes</taxon>
        <taxon>ecological metagenomes</taxon>
    </lineage>
</organism>
<gene>
    <name evidence="1" type="ORF">METZ01_LOCUS306482</name>
</gene>
<protein>
    <submittedName>
        <fullName evidence="1">Uncharacterized protein</fullName>
    </submittedName>
</protein>
<sequence length="34" mass="3619">VNSVTEDRFGENKTKLGTLFADTSGDIAALFTIS</sequence>
<dbReference type="EMBL" id="UINC01096605">
    <property type="protein sequence ID" value="SVC53628.1"/>
    <property type="molecule type" value="Genomic_DNA"/>
</dbReference>
<evidence type="ECO:0000313" key="1">
    <source>
        <dbReference type="EMBL" id="SVC53628.1"/>
    </source>
</evidence>
<name>A0A382MZ71_9ZZZZ</name>
<reference evidence="1" key="1">
    <citation type="submission" date="2018-05" db="EMBL/GenBank/DDBJ databases">
        <authorList>
            <person name="Lanie J.A."/>
            <person name="Ng W.-L."/>
            <person name="Kazmierczak K.M."/>
            <person name="Andrzejewski T.M."/>
            <person name="Davidsen T.M."/>
            <person name="Wayne K.J."/>
            <person name="Tettelin H."/>
            <person name="Glass J.I."/>
            <person name="Rusch D."/>
            <person name="Podicherti R."/>
            <person name="Tsui H.-C.T."/>
            <person name="Winkler M.E."/>
        </authorList>
    </citation>
    <scope>NUCLEOTIDE SEQUENCE</scope>
</reference>
<proteinExistence type="predicted"/>
<dbReference type="AlphaFoldDB" id="A0A382MZ71"/>
<accession>A0A382MZ71</accession>
<feature type="non-terminal residue" evidence="1">
    <location>
        <position position="1"/>
    </location>
</feature>
<feature type="non-terminal residue" evidence="1">
    <location>
        <position position="34"/>
    </location>
</feature>